<feature type="region of interest" description="Disordered" evidence="15">
    <location>
        <begin position="486"/>
        <end position="514"/>
    </location>
</feature>
<feature type="compositionally biased region" description="Low complexity" evidence="15">
    <location>
        <begin position="491"/>
        <end position="507"/>
    </location>
</feature>
<dbReference type="OMA" id="CTTHSET"/>
<comment type="subcellular location">
    <subcellularLocation>
        <location evidence="2">Endoplasmic reticulum lumen</location>
    </subcellularLocation>
</comment>
<dbReference type="CDD" id="cd02981">
    <property type="entry name" value="PDI_b_family"/>
    <property type="match status" value="1"/>
</dbReference>
<dbReference type="Gene3D" id="3.40.30.10">
    <property type="entry name" value="Glutaredoxin"/>
    <property type="match status" value="4"/>
</dbReference>
<feature type="chain" id="PRO_5010398551" description="Protein disulfide-isomerase" evidence="14">
    <location>
        <begin position="27"/>
        <end position="514"/>
    </location>
</feature>
<dbReference type="InterPro" id="IPR017937">
    <property type="entry name" value="Thioredoxin_CS"/>
</dbReference>
<reference evidence="18" key="1">
    <citation type="submission" date="2025-08" db="UniProtKB">
        <authorList>
            <consortium name="RefSeq"/>
        </authorList>
    </citation>
    <scope>IDENTIFICATION</scope>
</reference>
<evidence type="ECO:0000256" key="15">
    <source>
        <dbReference type="SAM" id="MobiDB-lite"/>
    </source>
</evidence>
<dbReference type="SUPFAM" id="SSF52833">
    <property type="entry name" value="Thioredoxin-like"/>
    <property type="match status" value="4"/>
</dbReference>
<evidence type="ECO:0000256" key="8">
    <source>
        <dbReference type="ARBA" id="ARBA00023157"/>
    </source>
</evidence>
<dbReference type="InterPro" id="IPR005792">
    <property type="entry name" value="Prot_disulphide_isomerase"/>
</dbReference>
<evidence type="ECO:0000256" key="13">
    <source>
        <dbReference type="RuleBase" id="RU004208"/>
    </source>
</evidence>
<sequence>MATRVSICFCFFVFALFVSSISLASASEGEGQSEEFVVTLDHSNFSETVSKHNFIVVEFYAPWCGHCKNLAPEYEKAASVLSSHDPPVILAKVDANDDTNRELAAQFDVRGFPTLKILRNGGKNIQEYKGPRDADGIVEYLKKQAGPASAEIKSVEEAGNLIDDKRIFIVGVFSEFSGEEFLNFTTLAEKLRSDYDFGHTLDARLLPRGESTINGPTVRLFKPFDELVVDFQIFNVDALEKFVEEASMPIVTLFNKDPSNHPYVIKFFNSPDAKVMLFLNFSTDLVDAFKPKYHDVAKHYKGKGIGFLLGDVEASEGAFQYFGLKNDQVPLIIIQNSDGTKFLKPNLEPDHIAPWLKEYMDGKLKPFKKSEPIPEVNNEPVKVVVADSFDDIVFKSGKNVLVEFYAPWCGHCKKLAPILDEVAVSFQSDADVIIVKLDATANDFPNETFDVKGYPTLYFRSASGNLSLYDGDRNKEDIIDFIQKNRDKTSQPEPVQQEAVQQETVQQDAVKDEL</sequence>
<feature type="disulfide bond" description="Redox-active" evidence="12">
    <location>
        <begin position="409"/>
        <end position="412"/>
    </location>
</feature>
<evidence type="ECO:0000256" key="14">
    <source>
        <dbReference type="RuleBase" id="RU361130"/>
    </source>
</evidence>
<dbReference type="CDD" id="cd02961">
    <property type="entry name" value="PDI_a_family"/>
    <property type="match status" value="1"/>
</dbReference>
<dbReference type="Pfam" id="PF00085">
    <property type="entry name" value="Thioredoxin"/>
    <property type="match status" value="2"/>
</dbReference>
<dbReference type="GO" id="GO:0034976">
    <property type="term" value="P:response to endoplasmic reticulum stress"/>
    <property type="evidence" value="ECO:0000318"/>
    <property type="project" value="GO_Central"/>
</dbReference>
<dbReference type="FunFam" id="3.40.30.10:FF:000150">
    <property type="entry name" value="Protein disulfide-isomerase"/>
    <property type="match status" value="1"/>
</dbReference>
<keyword evidence="11 12" id="KW-0676">Redox-active center</keyword>
<keyword evidence="7" id="KW-0256">Endoplasmic reticulum</keyword>
<keyword evidence="5 14" id="KW-0732">Signal</keyword>
<dbReference type="InterPro" id="IPR036249">
    <property type="entry name" value="Thioredoxin-like_sf"/>
</dbReference>
<dbReference type="GO" id="GO:0005783">
    <property type="term" value="C:endoplasmic reticulum"/>
    <property type="evidence" value="ECO:0000318"/>
    <property type="project" value="GO_Central"/>
</dbReference>
<dbReference type="GO" id="GO:0003756">
    <property type="term" value="F:protein disulfide isomerase activity"/>
    <property type="evidence" value="ECO:0000318"/>
    <property type="project" value="GO_Central"/>
</dbReference>
<feature type="domain" description="Thioredoxin" evidence="16">
    <location>
        <begin position="367"/>
        <end position="487"/>
    </location>
</feature>
<comment type="similarity">
    <text evidence="3 13">Belongs to the protein disulfide isomerase family.</text>
</comment>
<evidence type="ECO:0000256" key="10">
    <source>
        <dbReference type="ARBA" id="ARBA00023235"/>
    </source>
</evidence>
<organism evidence="17 18">
    <name type="scientific">Nelumbo nucifera</name>
    <name type="common">Sacred lotus</name>
    <dbReference type="NCBI Taxonomy" id="4432"/>
    <lineage>
        <taxon>Eukaryota</taxon>
        <taxon>Viridiplantae</taxon>
        <taxon>Streptophyta</taxon>
        <taxon>Embryophyta</taxon>
        <taxon>Tracheophyta</taxon>
        <taxon>Spermatophyta</taxon>
        <taxon>Magnoliopsida</taxon>
        <taxon>Proteales</taxon>
        <taxon>Nelumbonaceae</taxon>
        <taxon>Nelumbo</taxon>
    </lineage>
</organism>
<dbReference type="CDD" id="cd02982">
    <property type="entry name" value="PDI_b'_family"/>
    <property type="match status" value="1"/>
</dbReference>
<name>A0A1U7YZ81_NELNU</name>
<evidence type="ECO:0000256" key="9">
    <source>
        <dbReference type="ARBA" id="ARBA00023180"/>
    </source>
</evidence>
<dbReference type="PANTHER" id="PTHR18929">
    <property type="entry name" value="PROTEIN DISULFIDE ISOMERASE"/>
    <property type="match status" value="1"/>
</dbReference>
<dbReference type="KEGG" id="nnu:104587542"/>
<dbReference type="InterPro" id="IPR013766">
    <property type="entry name" value="Thioredoxin_domain"/>
</dbReference>
<dbReference type="PROSITE" id="PS51352">
    <property type="entry name" value="THIOREDOXIN_2"/>
    <property type="match status" value="2"/>
</dbReference>
<evidence type="ECO:0000256" key="5">
    <source>
        <dbReference type="ARBA" id="ARBA00022729"/>
    </source>
</evidence>
<evidence type="ECO:0000256" key="11">
    <source>
        <dbReference type="ARBA" id="ARBA00023284"/>
    </source>
</evidence>
<protein>
    <recommendedName>
        <fullName evidence="4 14">Protein disulfide-isomerase</fullName>
        <ecNumber evidence="4 14">5.3.4.1</ecNumber>
    </recommendedName>
</protein>
<dbReference type="CDD" id="cd02995">
    <property type="entry name" value="PDI_a_PDI_a'_C"/>
    <property type="match status" value="1"/>
</dbReference>
<comment type="catalytic activity">
    <reaction evidence="1 14">
        <text>Catalyzes the rearrangement of -S-S- bonds in proteins.</text>
        <dbReference type="EC" id="5.3.4.1"/>
    </reaction>
</comment>
<proteinExistence type="inferred from homology"/>
<dbReference type="FunFam" id="3.40.30.10:FF:000184">
    <property type="entry name" value="Protein disulfide-isomerase"/>
    <property type="match status" value="1"/>
</dbReference>
<evidence type="ECO:0000256" key="4">
    <source>
        <dbReference type="ARBA" id="ARBA00012723"/>
    </source>
</evidence>
<feature type="signal peptide" evidence="14">
    <location>
        <begin position="1"/>
        <end position="26"/>
    </location>
</feature>
<dbReference type="PANTHER" id="PTHR18929:SF132">
    <property type="entry name" value="PROTEIN DISULFIDE-ISOMERASE A3"/>
    <property type="match status" value="1"/>
</dbReference>
<dbReference type="Pfam" id="PF13848">
    <property type="entry name" value="Thioredoxin_6"/>
    <property type="match status" value="1"/>
</dbReference>
<dbReference type="NCBIfam" id="TIGR01126">
    <property type="entry name" value="pdi_dom"/>
    <property type="match status" value="2"/>
</dbReference>
<evidence type="ECO:0000259" key="16">
    <source>
        <dbReference type="PROSITE" id="PS51352"/>
    </source>
</evidence>
<dbReference type="AlphaFoldDB" id="A0A1U7YZ81"/>
<evidence type="ECO:0000256" key="12">
    <source>
        <dbReference type="PIRSR" id="PIRSR605792-51"/>
    </source>
</evidence>
<evidence type="ECO:0000313" key="18">
    <source>
        <dbReference type="RefSeq" id="XP_010243492.1"/>
    </source>
</evidence>
<feature type="domain" description="Thioredoxin" evidence="16">
    <location>
        <begin position="15"/>
        <end position="146"/>
    </location>
</feature>
<dbReference type="RefSeq" id="XP_010243492.1">
    <property type="nucleotide sequence ID" value="XM_010245190.2"/>
</dbReference>
<feature type="disulfide bond" description="Redox-active" evidence="12">
    <location>
        <begin position="64"/>
        <end position="67"/>
    </location>
</feature>
<dbReference type="FunCoup" id="A0A1U7YZ81">
    <property type="interactions" value="2461"/>
</dbReference>
<evidence type="ECO:0000256" key="2">
    <source>
        <dbReference type="ARBA" id="ARBA00004319"/>
    </source>
</evidence>
<evidence type="ECO:0000256" key="7">
    <source>
        <dbReference type="ARBA" id="ARBA00022824"/>
    </source>
</evidence>
<keyword evidence="8 12" id="KW-1015">Disulfide bond</keyword>
<dbReference type="GO" id="GO:0005788">
    <property type="term" value="C:endoplasmic reticulum lumen"/>
    <property type="evidence" value="ECO:0007669"/>
    <property type="project" value="UniProtKB-SubCell"/>
</dbReference>
<dbReference type="GeneID" id="104587542"/>
<dbReference type="InterPro" id="IPR005788">
    <property type="entry name" value="PDI_thioredoxin-like_dom"/>
</dbReference>
<evidence type="ECO:0000256" key="3">
    <source>
        <dbReference type="ARBA" id="ARBA00006347"/>
    </source>
</evidence>
<dbReference type="PROSITE" id="PS00194">
    <property type="entry name" value="THIOREDOXIN_1"/>
    <property type="match status" value="2"/>
</dbReference>
<evidence type="ECO:0000313" key="17">
    <source>
        <dbReference type="Proteomes" id="UP000189703"/>
    </source>
</evidence>
<keyword evidence="17" id="KW-1185">Reference proteome</keyword>
<keyword evidence="10 14" id="KW-0413">Isomerase</keyword>
<keyword evidence="6" id="KW-0677">Repeat</keyword>
<dbReference type="eggNOG" id="KOG0190">
    <property type="taxonomic scope" value="Eukaryota"/>
</dbReference>
<dbReference type="PRINTS" id="PR00421">
    <property type="entry name" value="THIOREDOXIN"/>
</dbReference>
<evidence type="ECO:0000256" key="6">
    <source>
        <dbReference type="ARBA" id="ARBA00022737"/>
    </source>
</evidence>
<dbReference type="Proteomes" id="UP000189703">
    <property type="component" value="Unplaced"/>
</dbReference>
<dbReference type="GO" id="GO:0006457">
    <property type="term" value="P:protein folding"/>
    <property type="evidence" value="ECO:0000318"/>
    <property type="project" value="GO_Central"/>
</dbReference>
<dbReference type="FunFam" id="3.40.30.10:FF:000152">
    <property type="entry name" value="Protein disulfide-isomerase"/>
    <property type="match status" value="1"/>
</dbReference>
<dbReference type="STRING" id="4432.A0A1U7YZ81"/>
<dbReference type="OrthoDB" id="427280at2759"/>
<keyword evidence="9" id="KW-0325">Glycoprotein</keyword>
<gene>
    <name evidence="18" type="primary">LOC104587542</name>
</gene>
<dbReference type="NCBIfam" id="TIGR01130">
    <property type="entry name" value="ER_PDI_fam"/>
    <property type="match status" value="1"/>
</dbReference>
<dbReference type="InParanoid" id="A0A1U7YZ81"/>
<dbReference type="FunFam" id="3.40.30.10:FF:000143">
    <property type="entry name" value="Protein disulfide-isomerase"/>
    <property type="match status" value="1"/>
</dbReference>
<accession>A0A1U7YZ81</accession>
<dbReference type="EC" id="5.3.4.1" evidence="4 14"/>
<evidence type="ECO:0000256" key="1">
    <source>
        <dbReference type="ARBA" id="ARBA00001182"/>
    </source>
</evidence>